<dbReference type="Proteomes" id="UP001209257">
    <property type="component" value="Unassembled WGS sequence"/>
</dbReference>
<keyword evidence="8" id="KW-1185">Reference proteome</keyword>
<evidence type="ECO:0000256" key="3">
    <source>
        <dbReference type="ARBA" id="ARBA00022840"/>
    </source>
</evidence>
<evidence type="ECO:0000256" key="5">
    <source>
        <dbReference type="ARBA" id="ARBA00037066"/>
    </source>
</evidence>
<reference evidence="8" key="1">
    <citation type="submission" date="2023-07" db="EMBL/GenBank/DDBJ databases">
        <title>Study on multiphase classification of strain Alteromonas salexigens isolated from the Yellow Sea.</title>
        <authorList>
            <person name="Sun L."/>
        </authorList>
    </citation>
    <scope>NUCLEOTIDE SEQUENCE [LARGE SCALE GENOMIC DNA]</scope>
    <source>
        <strain evidence="8">ASW11-19</strain>
    </source>
</reference>
<evidence type="ECO:0000313" key="8">
    <source>
        <dbReference type="Proteomes" id="UP001209257"/>
    </source>
</evidence>
<dbReference type="EMBL" id="JAOTJC010000008">
    <property type="protein sequence ID" value="MCU7555259.1"/>
    <property type="molecule type" value="Genomic_DNA"/>
</dbReference>
<keyword evidence="2" id="KW-0547">Nucleotide-binding</keyword>
<dbReference type="InterPro" id="IPR027417">
    <property type="entry name" value="P-loop_NTPase"/>
</dbReference>
<evidence type="ECO:0000256" key="2">
    <source>
        <dbReference type="ARBA" id="ARBA00022741"/>
    </source>
</evidence>
<keyword evidence="3 7" id="KW-0067">ATP-binding</keyword>
<name>A0ABT2VPM3_9ALTE</name>
<dbReference type="PANTHER" id="PTHR42794:SF1">
    <property type="entry name" value="HEMIN IMPORT ATP-BINDING PROTEIN HMUV"/>
    <property type="match status" value="1"/>
</dbReference>
<comment type="caution">
    <text evidence="7">The sequence shown here is derived from an EMBL/GenBank/DDBJ whole genome shotgun (WGS) entry which is preliminary data.</text>
</comment>
<dbReference type="GO" id="GO:0005524">
    <property type="term" value="F:ATP binding"/>
    <property type="evidence" value="ECO:0007669"/>
    <property type="project" value="UniProtKB-KW"/>
</dbReference>
<dbReference type="Gene3D" id="3.40.50.300">
    <property type="entry name" value="P-loop containing nucleotide triphosphate hydrolases"/>
    <property type="match status" value="1"/>
</dbReference>
<evidence type="ECO:0000256" key="1">
    <source>
        <dbReference type="ARBA" id="ARBA00022448"/>
    </source>
</evidence>
<comment type="function">
    <text evidence="5">Part of the ABC transporter complex HmuTUV involved in hemin import. Responsible for energy coupling to the transport system.</text>
</comment>
<gene>
    <name evidence="7" type="ORF">OCL06_11705</name>
</gene>
<dbReference type="RefSeq" id="WP_262994724.1">
    <property type="nucleotide sequence ID" value="NZ_JAOTJC010000008.1"/>
</dbReference>
<keyword evidence="4" id="KW-1278">Translocase</keyword>
<dbReference type="PANTHER" id="PTHR42794">
    <property type="entry name" value="HEMIN IMPORT ATP-BINDING PROTEIN HMUV"/>
    <property type="match status" value="1"/>
</dbReference>
<evidence type="ECO:0000256" key="4">
    <source>
        <dbReference type="ARBA" id="ARBA00022967"/>
    </source>
</evidence>
<sequence length="254" mass="27398">MSQTLGVYSASLSERITPITGAFAAGSCTHLLGANGAGKSSLLEILAGISTPDSGRCSIGNEDLARLSLTQLAGFRSYLGQHSYAAFAIPVSDYLRFYAAPAQPTVPDLLEQTLEVRHLLSRPITALSGGERQRVELTRSLLQVWPAICDGQGIILLDEPLQGLDVKHQFGFLALSRKLSGWGNTVVLSCHDIGLSANHADCVWLLKQGQLVCQGAPREVLTEANLYATFDCHFAVTEQRNFLQIHVCDPIVLP</sequence>
<evidence type="ECO:0000313" key="7">
    <source>
        <dbReference type="EMBL" id="MCU7555259.1"/>
    </source>
</evidence>
<dbReference type="InterPro" id="IPR003593">
    <property type="entry name" value="AAA+_ATPase"/>
</dbReference>
<accession>A0ABT2VPM3</accession>
<organism evidence="7 8">
    <name type="scientific">Alteromonas salexigens</name>
    <dbReference type="NCBI Taxonomy" id="2982530"/>
    <lineage>
        <taxon>Bacteria</taxon>
        <taxon>Pseudomonadati</taxon>
        <taxon>Pseudomonadota</taxon>
        <taxon>Gammaproteobacteria</taxon>
        <taxon>Alteromonadales</taxon>
        <taxon>Alteromonadaceae</taxon>
        <taxon>Alteromonas/Salinimonas group</taxon>
        <taxon>Alteromonas</taxon>
    </lineage>
</organism>
<protein>
    <submittedName>
        <fullName evidence="7">ATP-binding cassette domain-containing protein</fullName>
    </submittedName>
</protein>
<keyword evidence="1" id="KW-0813">Transport</keyword>
<dbReference type="SUPFAM" id="SSF52540">
    <property type="entry name" value="P-loop containing nucleoside triphosphate hydrolases"/>
    <property type="match status" value="1"/>
</dbReference>
<proteinExistence type="predicted"/>
<dbReference type="SMART" id="SM00382">
    <property type="entry name" value="AAA"/>
    <property type="match status" value="1"/>
</dbReference>
<feature type="domain" description="ABC transporter" evidence="6">
    <location>
        <begin position="1"/>
        <end position="233"/>
    </location>
</feature>
<dbReference type="Pfam" id="PF00005">
    <property type="entry name" value="ABC_tran"/>
    <property type="match status" value="1"/>
</dbReference>
<evidence type="ECO:0000259" key="6">
    <source>
        <dbReference type="PROSITE" id="PS50893"/>
    </source>
</evidence>
<dbReference type="PROSITE" id="PS50893">
    <property type="entry name" value="ABC_TRANSPORTER_2"/>
    <property type="match status" value="1"/>
</dbReference>
<dbReference type="InterPro" id="IPR003439">
    <property type="entry name" value="ABC_transporter-like_ATP-bd"/>
</dbReference>